<dbReference type="InterPro" id="IPR037239">
    <property type="entry name" value="OSBP_sf"/>
</dbReference>
<dbReference type="PANTHER" id="PTHR10972:SF184">
    <property type="entry name" value="OXYSTEROL-BINDING PROTEIN HOMOLOG 4-RELATED"/>
    <property type="match status" value="1"/>
</dbReference>
<dbReference type="PROSITE" id="PS01013">
    <property type="entry name" value="OSBP"/>
    <property type="match status" value="1"/>
</dbReference>
<evidence type="ECO:0000313" key="4">
    <source>
        <dbReference type="EMBL" id="TRM63209.1"/>
    </source>
</evidence>
<feature type="region of interest" description="Disordered" evidence="3">
    <location>
        <begin position="320"/>
        <end position="347"/>
    </location>
</feature>
<comment type="caution">
    <text evidence="4">The sequence shown here is derived from an EMBL/GenBank/DDBJ whole genome shotgun (WGS) entry which is preliminary data.</text>
</comment>
<feature type="compositionally biased region" description="Basic and acidic residues" evidence="3">
    <location>
        <begin position="320"/>
        <end position="344"/>
    </location>
</feature>
<proteinExistence type="inferred from homology"/>
<accession>A0A550CEI3</accession>
<dbReference type="InterPro" id="IPR000648">
    <property type="entry name" value="Oxysterol-bd"/>
</dbReference>
<evidence type="ECO:0000256" key="3">
    <source>
        <dbReference type="SAM" id="MobiDB-lite"/>
    </source>
</evidence>
<dbReference type="STRING" id="97359.A0A550CEI3"/>
<dbReference type="PANTHER" id="PTHR10972">
    <property type="entry name" value="OXYSTEROL-BINDING PROTEIN-RELATED"/>
    <property type="match status" value="1"/>
</dbReference>
<evidence type="ECO:0000256" key="2">
    <source>
        <dbReference type="RuleBase" id="RU003844"/>
    </source>
</evidence>
<dbReference type="InterPro" id="IPR018494">
    <property type="entry name" value="Oxysterol-bd_CS"/>
</dbReference>
<evidence type="ECO:0008006" key="6">
    <source>
        <dbReference type="Google" id="ProtNLM"/>
    </source>
</evidence>
<keyword evidence="5" id="KW-1185">Reference proteome</keyword>
<dbReference type="Pfam" id="PF01237">
    <property type="entry name" value="Oxysterol_BP"/>
    <property type="match status" value="1"/>
</dbReference>
<dbReference type="Gene3D" id="3.30.70.3490">
    <property type="match status" value="1"/>
</dbReference>
<dbReference type="Gene3D" id="1.10.287.2720">
    <property type="match status" value="1"/>
</dbReference>
<reference evidence="4 5" key="1">
    <citation type="journal article" date="2019" name="New Phytol.">
        <title>Comparative genomics reveals unique wood-decay strategies and fruiting body development in the Schizophyllaceae.</title>
        <authorList>
            <person name="Almasi E."/>
            <person name="Sahu N."/>
            <person name="Krizsan K."/>
            <person name="Balint B."/>
            <person name="Kovacs G.M."/>
            <person name="Kiss B."/>
            <person name="Cseklye J."/>
            <person name="Drula E."/>
            <person name="Henrissat B."/>
            <person name="Nagy I."/>
            <person name="Chovatia M."/>
            <person name="Adam C."/>
            <person name="LaButti K."/>
            <person name="Lipzen A."/>
            <person name="Riley R."/>
            <person name="Grigoriev I.V."/>
            <person name="Nagy L.G."/>
        </authorList>
    </citation>
    <scope>NUCLEOTIDE SEQUENCE [LARGE SCALE GENOMIC DNA]</scope>
    <source>
        <strain evidence="4 5">NL-1724</strain>
    </source>
</reference>
<comment type="similarity">
    <text evidence="1 2">Belongs to the OSBP family.</text>
</comment>
<dbReference type="GO" id="GO:0005829">
    <property type="term" value="C:cytosol"/>
    <property type="evidence" value="ECO:0007669"/>
    <property type="project" value="TreeGrafter"/>
</dbReference>
<evidence type="ECO:0000256" key="1">
    <source>
        <dbReference type="ARBA" id="ARBA00008842"/>
    </source>
</evidence>
<dbReference type="Gene3D" id="2.40.160.120">
    <property type="match status" value="1"/>
</dbReference>
<evidence type="ECO:0000313" key="5">
    <source>
        <dbReference type="Proteomes" id="UP000320762"/>
    </source>
</evidence>
<dbReference type="Proteomes" id="UP000320762">
    <property type="component" value="Unassembled WGS sequence"/>
</dbReference>
<sequence length="395" mass="43247">MSETPGDAVPAAQRGSWTSFLKSIASFSGDLSSMTAPPFILSPVSLTEFPAYWCERPELFSAIADAATEEDRALAVLSWFISTLKGQYTSRNESMGSEKKCALNPVLGELHYGIWPNKNGRGQTDLIVEQVSHHPPVTAYCIENRSKGLKLTGHNGQKTSFSGGSIIVKQIGHALLTVALPGGNKEEYLITFPRLRIDGLWYGSPYIELVDTSYIVGSTGYTSTVEYKGKGYFSGKSHTFKATVASSKLSSPYMIDGLWHTISHVSSGPGKGKYKKGSTFHDVTTAKEEVSVIGGETSGEMGEFESRKLWSEVAKGIRSGDFDGASKEKSRIENDQRQRRRDEAAAGSKWPLKHFQWVRATPTVNARLGKAINIAPPTEEAYAFLDNWPEPFGKE</sequence>
<gene>
    <name evidence="4" type="ORF">BD626DRAFT_495885</name>
</gene>
<name>A0A550CEI3_9AGAR</name>
<dbReference type="GO" id="GO:0008142">
    <property type="term" value="F:oxysterol binding"/>
    <property type="evidence" value="ECO:0007669"/>
    <property type="project" value="TreeGrafter"/>
</dbReference>
<dbReference type="OrthoDB" id="14833at2759"/>
<protein>
    <recommendedName>
        <fullName evidence="6">Oxysterol-binding protein</fullName>
    </recommendedName>
</protein>
<organism evidence="4 5">
    <name type="scientific">Schizophyllum amplum</name>
    <dbReference type="NCBI Taxonomy" id="97359"/>
    <lineage>
        <taxon>Eukaryota</taxon>
        <taxon>Fungi</taxon>
        <taxon>Dikarya</taxon>
        <taxon>Basidiomycota</taxon>
        <taxon>Agaricomycotina</taxon>
        <taxon>Agaricomycetes</taxon>
        <taxon>Agaricomycetidae</taxon>
        <taxon>Agaricales</taxon>
        <taxon>Schizophyllaceae</taxon>
        <taxon>Schizophyllum</taxon>
    </lineage>
</organism>
<dbReference type="GO" id="GO:0016020">
    <property type="term" value="C:membrane"/>
    <property type="evidence" value="ECO:0007669"/>
    <property type="project" value="TreeGrafter"/>
</dbReference>
<dbReference type="Gene3D" id="6.10.250.1430">
    <property type="match status" value="1"/>
</dbReference>
<dbReference type="EMBL" id="VDMD01000010">
    <property type="protein sequence ID" value="TRM63209.1"/>
    <property type="molecule type" value="Genomic_DNA"/>
</dbReference>
<dbReference type="AlphaFoldDB" id="A0A550CEI3"/>
<dbReference type="SUPFAM" id="SSF144000">
    <property type="entry name" value="Oxysterol-binding protein-like"/>
    <property type="match status" value="1"/>
</dbReference>